<evidence type="ECO:0000313" key="5">
    <source>
        <dbReference type="Proteomes" id="UP000230069"/>
    </source>
</evidence>
<keyword evidence="2" id="KW-0808">Transferase</keyword>
<dbReference type="InterPro" id="IPR023213">
    <property type="entry name" value="CAT-like_dom_sf"/>
</dbReference>
<dbReference type="Proteomes" id="UP000230069">
    <property type="component" value="Unassembled WGS sequence"/>
</dbReference>
<name>A0A2G5E791_AQUCA</name>
<gene>
    <name evidence="4" type="ORF">AQUCO_01100457v1</name>
</gene>
<comment type="similarity">
    <text evidence="1">Belongs to the plant acyltransferase family.</text>
</comment>
<keyword evidence="3" id="KW-0012">Acyltransferase</keyword>
<dbReference type="Pfam" id="PF02458">
    <property type="entry name" value="Transferase"/>
    <property type="match status" value="1"/>
</dbReference>
<accession>A0A2G5E791</accession>
<evidence type="ECO:0000313" key="4">
    <source>
        <dbReference type="EMBL" id="PIA51615.1"/>
    </source>
</evidence>
<evidence type="ECO:0000256" key="3">
    <source>
        <dbReference type="ARBA" id="ARBA00023315"/>
    </source>
</evidence>
<sequence length="422" mass="46550">MTITHVIRSSGVMVPPSESTPSGTLDFSVMDALPIVQMDVHSIHVFRHGQEPTKLIREAVSKALVPYYPLAGRLNRLSDGSLQVNCTGEGAWFIEASADYSLESVNYFDDILLVPHDDLLPTSPPESDGLDPLVRIQLTYFTCGGYVIAQSNPHSLLDGIGAAQWLSTVGEFARGFQKSTIAPVWNREAIPTTAGVIREPGVSPPPPSMPLSFELLEPASIDISQEHINKLKNEFAELTGDYCSTFDVVVASLWRHRTQAIELEKETEVNLMFGVNTRQFLEPPMPEGYYGNCFYPVKVTISSGWLVEASHAEVVKLIKDAKARVPTEFRKWLKGDELEASDDPFSFPLAYTTLCISAWNGLGFNTVDHGWGHPVHIFPIQKDLSIMPVGALGLPPSPNKGIRVMTCCVNKKHLPSLVDYFK</sequence>
<dbReference type="OrthoDB" id="444127at2759"/>
<organism evidence="4 5">
    <name type="scientific">Aquilegia coerulea</name>
    <name type="common">Rocky mountain columbine</name>
    <dbReference type="NCBI Taxonomy" id="218851"/>
    <lineage>
        <taxon>Eukaryota</taxon>
        <taxon>Viridiplantae</taxon>
        <taxon>Streptophyta</taxon>
        <taxon>Embryophyta</taxon>
        <taxon>Tracheophyta</taxon>
        <taxon>Spermatophyta</taxon>
        <taxon>Magnoliopsida</taxon>
        <taxon>Ranunculales</taxon>
        <taxon>Ranunculaceae</taxon>
        <taxon>Thalictroideae</taxon>
        <taxon>Aquilegia</taxon>
    </lineage>
</organism>
<evidence type="ECO:0000256" key="2">
    <source>
        <dbReference type="ARBA" id="ARBA00022679"/>
    </source>
</evidence>
<protein>
    <submittedName>
        <fullName evidence="4">Uncharacterized protein</fullName>
    </submittedName>
</protein>
<dbReference type="EMBL" id="KZ305028">
    <property type="protein sequence ID" value="PIA51615.1"/>
    <property type="molecule type" value="Genomic_DNA"/>
</dbReference>
<dbReference type="STRING" id="218851.A0A2G5E791"/>
<dbReference type="GO" id="GO:0016746">
    <property type="term" value="F:acyltransferase activity"/>
    <property type="evidence" value="ECO:0007669"/>
    <property type="project" value="UniProtKB-KW"/>
</dbReference>
<dbReference type="PANTHER" id="PTHR31147:SF1">
    <property type="entry name" value="ACYL TRANSFERASE 4"/>
    <property type="match status" value="1"/>
</dbReference>
<proteinExistence type="inferred from homology"/>
<dbReference type="AlphaFoldDB" id="A0A2G5E791"/>
<keyword evidence="5" id="KW-1185">Reference proteome</keyword>
<dbReference type="Gene3D" id="3.30.559.10">
    <property type="entry name" value="Chloramphenicol acetyltransferase-like domain"/>
    <property type="match status" value="2"/>
</dbReference>
<evidence type="ECO:0000256" key="1">
    <source>
        <dbReference type="ARBA" id="ARBA00009861"/>
    </source>
</evidence>
<dbReference type="FunCoup" id="A0A2G5E791">
    <property type="interactions" value="4"/>
</dbReference>
<dbReference type="InterPro" id="IPR050898">
    <property type="entry name" value="Plant_acyltransferase"/>
</dbReference>
<dbReference type="InParanoid" id="A0A2G5E791"/>
<dbReference type="PANTHER" id="PTHR31147">
    <property type="entry name" value="ACYL TRANSFERASE 4"/>
    <property type="match status" value="1"/>
</dbReference>
<reference evidence="4 5" key="1">
    <citation type="submission" date="2017-09" db="EMBL/GenBank/DDBJ databases">
        <title>WGS assembly of Aquilegia coerulea Goldsmith.</title>
        <authorList>
            <person name="Hodges S."/>
            <person name="Kramer E."/>
            <person name="Nordborg M."/>
            <person name="Tomkins J."/>
            <person name="Borevitz J."/>
            <person name="Derieg N."/>
            <person name="Yan J."/>
            <person name="Mihaltcheva S."/>
            <person name="Hayes R.D."/>
            <person name="Rokhsar D."/>
        </authorList>
    </citation>
    <scope>NUCLEOTIDE SEQUENCE [LARGE SCALE GENOMIC DNA]</scope>
    <source>
        <strain evidence="5">cv. Goldsmith</strain>
    </source>
</reference>